<evidence type="ECO:0000313" key="2">
    <source>
        <dbReference type="EMBL" id="KZM19373.1"/>
    </source>
</evidence>
<evidence type="ECO:0000313" key="3">
    <source>
        <dbReference type="Proteomes" id="UP000076837"/>
    </source>
</evidence>
<dbReference type="EMBL" id="JYNV01000295">
    <property type="protein sequence ID" value="KZM19373.1"/>
    <property type="molecule type" value="Genomic_DNA"/>
</dbReference>
<proteinExistence type="predicted"/>
<feature type="compositionally biased region" description="Polar residues" evidence="1">
    <location>
        <begin position="470"/>
        <end position="490"/>
    </location>
</feature>
<keyword evidence="3" id="KW-1185">Reference proteome</keyword>
<protein>
    <submittedName>
        <fullName evidence="2">Uncharacterized protein</fullName>
    </submittedName>
</protein>
<gene>
    <name evidence="2" type="ORF">ST47_g9466</name>
</gene>
<feature type="region of interest" description="Disordered" evidence="1">
    <location>
        <begin position="453"/>
        <end position="490"/>
    </location>
</feature>
<feature type="compositionally biased region" description="Acidic residues" evidence="1">
    <location>
        <begin position="411"/>
        <end position="421"/>
    </location>
</feature>
<feature type="region of interest" description="Disordered" evidence="1">
    <location>
        <begin position="410"/>
        <end position="439"/>
    </location>
</feature>
<reference evidence="2 3" key="1">
    <citation type="journal article" date="2016" name="Sci. Rep.">
        <title>Draft genome sequencing and secretome analysis of fungal phytopathogen Ascochyta rabiei provides insight into the necrotrophic effector repertoire.</title>
        <authorList>
            <person name="Verma S."/>
            <person name="Gazara R.K."/>
            <person name="Nizam S."/>
            <person name="Parween S."/>
            <person name="Chattopadhyay D."/>
            <person name="Verma P.K."/>
        </authorList>
    </citation>
    <scope>NUCLEOTIDE SEQUENCE [LARGE SCALE GENOMIC DNA]</scope>
    <source>
        <strain evidence="2 3">ArDII</strain>
    </source>
</reference>
<accession>A0A162X6I8</accession>
<evidence type="ECO:0000256" key="1">
    <source>
        <dbReference type="SAM" id="MobiDB-lite"/>
    </source>
</evidence>
<sequence>MDMRHQAPDELVGTGTPLAHPNGVEAIKDLDEPEHLPVTIHYSTFRLSGSQVSTGGDDDQRLAAFRAAAQDKAKAKAKADYEEAEAAFEECKRFYHVEPDEWAAAEARWQEWVAKRGSGSAALESGRFHVSLNGRAPWRQKEVDGAVAEARFSEVLEPQHSDKCVSCEAKRIAEEDPALSDAEKSRRITRLAHEIPRLQLSSSAGALDPVKASSDLSEEILDELNTSTWGSQKVELVQKKHMPSIVDILIESLPKPDILGLKPGSWTELGDRREPLIATKQLLQSTDDAAMLDAMMLDPTLLLRARVFRQNKQAVEEAIDALNHSEGLSAADRETMARTTAEAWELKRDLLKLEGLQKTLGVRIECAKKGYSVNGYNSRVARMRRENYADVDSHPLRYGRLGFARGSFVDHEDEEEEEPGDEEKYVTAEESSNEMDKPLQLEEQRSLKISAQPEAAELDTEPKRSPSPLGLTNSSKQHMQTLPQGPTQSTCSPSMFLNTLTCFISERRVQASAAPYQVCT</sequence>
<organism evidence="2 3">
    <name type="scientific">Didymella rabiei</name>
    <name type="common">Chickpea ascochyta blight fungus</name>
    <name type="synonym">Mycosphaerella rabiei</name>
    <dbReference type="NCBI Taxonomy" id="5454"/>
    <lineage>
        <taxon>Eukaryota</taxon>
        <taxon>Fungi</taxon>
        <taxon>Dikarya</taxon>
        <taxon>Ascomycota</taxon>
        <taxon>Pezizomycotina</taxon>
        <taxon>Dothideomycetes</taxon>
        <taxon>Pleosporomycetidae</taxon>
        <taxon>Pleosporales</taxon>
        <taxon>Pleosporineae</taxon>
        <taxon>Didymellaceae</taxon>
        <taxon>Ascochyta</taxon>
    </lineage>
</organism>
<comment type="caution">
    <text evidence="2">The sequence shown here is derived from an EMBL/GenBank/DDBJ whole genome shotgun (WGS) entry which is preliminary data.</text>
</comment>
<dbReference type="Proteomes" id="UP000076837">
    <property type="component" value="Unassembled WGS sequence"/>
</dbReference>
<name>A0A162X6I8_DIDRA</name>
<dbReference type="AlphaFoldDB" id="A0A162X6I8"/>
<feature type="region of interest" description="Disordered" evidence="1">
    <location>
        <begin position="1"/>
        <end position="21"/>
    </location>
</feature>
<feature type="non-terminal residue" evidence="2">
    <location>
        <position position="520"/>
    </location>
</feature>